<comment type="caution">
    <text evidence="3">The sequence shown here is derived from an EMBL/GenBank/DDBJ whole genome shotgun (WGS) entry which is preliminary data.</text>
</comment>
<keyword evidence="1" id="KW-0175">Coiled coil</keyword>
<feature type="region of interest" description="Disordered" evidence="2">
    <location>
        <begin position="54"/>
        <end position="127"/>
    </location>
</feature>
<organism evidence="3 4">
    <name type="scientific">Cytospora schulzeri</name>
    <dbReference type="NCBI Taxonomy" id="448051"/>
    <lineage>
        <taxon>Eukaryota</taxon>
        <taxon>Fungi</taxon>
        <taxon>Dikarya</taxon>
        <taxon>Ascomycota</taxon>
        <taxon>Pezizomycotina</taxon>
        <taxon>Sordariomycetes</taxon>
        <taxon>Sordariomycetidae</taxon>
        <taxon>Diaporthales</taxon>
        <taxon>Cytosporaceae</taxon>
        <taxon>Cytospora</taxon>
    </lineage>
</organism>
<proteinExistence type="predicted"/>
<feature type="compositionally biased region" description="Polar residues" evidence="2">
    <location>
        <begin position="78"/>
        <end position="92"/>
    </location>
</feature>
<evidence type="ECO:0000313" key="3">
    <source>
        <dbReference type="EMBL" id="ROV94807.1"/>
    </source>
</evidence>
<dbReference type="Proteomes" id="UP000283895">
    <property type="component" value="Unassembled WGS sequence"/>
</dbReference>
<dbReference type="AlphaFoldDB" id="A0A423VUW6"/>
<sequence>MVKLVHSSMAQELAMTKANLEQTRKELANYKKQNNLLEKELSNYRQQLRCALSIQSPPSSPTSTSTESTEVQPGELHQQITWASRESSTSPPKETIPTRRSPAQAPAGGFARPTKASTAKTVKASSLTCERSSRAKVAIQRPSSEWAPTRDFTGSVLPEEYVYRDGILVKKTYGFLRPTQATANKVKPAHQRGFPRNGDQSFDNMQWMLDQGNTSDGTEAYGQSSGDEWSIRAPARRGLTSTTRWLQTLSFGFEKTFSDQEYKDIMDLHVLPVQTRLEGTCNDWLDGPLASMRINDEFQFRLLYRAREVAQRCYWDFMDAHQPRICRREFPGGWQQVKFEGLLMERQLGEYGRSSRILQLRANSPDMARRTVFDVVQLRHLVSHYDSSGPAVLHLPTVDKHLKNVQKLAIHLYDGDRAAEARGLRAELREAAEATLREVEAIELLAALPFAGYPWSYHHESIFREIRLAMARGYSDFSDYPDAVVRVAEEWDMARSGAKHEPPVWDFEEEEKPSLEKRVVLARRHSVSNVQASFQPGGGRPMFRRRASTSAAGGW</sequence>
<feature type="coiled-coil region" evidence="1">
    <location>
        <begin position="418"/>
        <end position="445"/>
    </location>
</feature>
<dbReference type="EMBL" id="LKEA01000039">
    <property type="protein sequence ID" value="ROV94807.1"/>
    <property type="molecule type" value="Genomic_DNA"/>
</dbReference>
<feature type="coiled-coil region" evidence="1">
    <location>
        <begin position="13"/>
        <end position="54"/>
    </location>
</feature>
<evidence type="ECO:0000256" key="1">
    <source>
        <dbReference type="SAM" id="Coils"/>
    </source>
</evidence>
<evidence type="ECO:0000313" key="4">
    <source>
        <dbReference type="Proteomes" id="UP000283895"/>
    </source>
</evidence>
<dbReference type="OrthoDB" id="5236072at2759"/>
<evidence type="ECO:0000256" key="2">
    <source>
        <dbReference type="SAM" id="MobiDB-lite"/>
    </source>
</evidence>
<feature type="compositionally biased region" description="Polar residues" evidence="2">
    <location>
        <begin position="115"/>
        <end position="127"/>
    </location>
</feature>
<reference evidence="3 4" key="1">
    <citation type="submission" date="2015-09" db="EMBL/GenBank/DDBJ databases">
        <title>Host preference determinants of Valsa canker pathogens revealed by comparative genomics.</title>
        <authorList>
            <person name="Yin Z."/>
            <person name="Huang L."/>
        </authorList>
    </citation>
    <scope>NUCLEOTIDE SEQUENCE [LARGE SCALE GENOMIC DNA]</scope>
    <source>
        <strain evidence="3 4">03-1</strain>
    </source>
</reference>
<name>A0A423VUW6_9PEZI</name>
<accession>A0A423VUW6</accession>
<feature type="compositionally biased region" description="Low complexity" evidence="2">
    <location>
        <begin position="61"/>
        <end position="70"/>
    </location>
</feature>
<protein>
    <submittedName>
        <fullName evidence="3">Uncharacterized protein</fullName>
    </submittedName>
</protein>
<gene>
    <name evidence="3" type="ORF">VMCG_08864</name>
</gene>
<keyword evidence="4" id="KW-1185">Reference proteome</keyword>